<name>A0A3D9HWH8_9PROT</name>
<organism evidence="8 9">
    <name type="scientific">Aestuariispira insulae</name>
    <dbReference type="NCBI Taxonomy" id="1461337"/>
    <lineage>
        <taxon>Bacteria</taxon>
        <taxon>Pseudomonadati</taxon>
        <taxon>Pseudomonadota</taxon>
        <taxon>Alphaproteobacteria</taxon>
        <taxon>Rhodospirillales</taxon>
        <taxon>Kiloniellaceae</taxon>
        <taxon>Aestuariispira</taxon>
    </lineage>
</organism>
<dbReference type="PANTHER" id="PTHR43466">
    <property type="entry name" value="2-OXO-4-HYDROXY-4-CARBOXY-5-UREIDOIMIDAZOLINE DECARBOXYLASE-RELATED"/>
    <property type="match status" value="1"/>
</dbReference>
<keyword evidence="5" id="KW-0210">Decarboxylase</keyword>
<dbReference type="GO" id="GO:0051997">
    <property type="term" value="F:2-oxo-4-hydroxy-4-carboxy-5-ureidoimidazoline decarboxylase activity"/>
    <property type="evidence" value="ECO:0007669"/>
    <property type="project" value="UniProtKB-EC"/>
</dbReference>
<dbReference type="AlphaFoldDB" id="A0A3D9HWH8"/>
<keyword evidence="9" id="KW-1185">Reference proteome</keyword>
<evidence type="ECO:0000256" key="2">
    <source>
        <dbReference type="ARBA" id="ARBA00004754"/>
    </source>
</evidence>
<evidence type="ECO:0000256" key="6">
    <source>
        <dbReference type="ARBA" id="ARBA00023239"/>
    </source>
</evidence>
<protein>
    <recommendedName>
        <fullName evidence="3">2-oxo-4-hydroxy-4-carboxy-5-ureidoimidazoline decarboxylase</fullName>
        <ecNumber evidence="3">4.1.1.97</ecNumber>
    </recommendedName>
</protein>
<dbReference type="SUPFAM" id="SSF158694">
    <property type="entry name" value="UraD-Like"/>
    <property type="match status" value="1"/>
</dbReference>
<dbReference type="EMBL" id="QRDW01000001">
    <property type="protein sequence ID" value="RED53863.1"/>
    <property type="molecule type" value="Genomic_DNA"/>
</dbReference>
<dbReference type="OrthoDB" id="9800909at2"/>
<evidence type="ECO:0000256" key="4">
    <source>
        <dbReference type="ARBA" id="ARBA00022631"/>
    </source>
</evidence>
<keyword evidence="6" id="KW-0456">Lyase</keyword>
<dbReference type="PANTHER" id="PTHR43466:SF1">
    <property type="entry name" value="2-OXO-4-HYDROXY-4-CARBOXY-5-UREIDOIMIDAZOLINE DECARBOXYLASE-RELATED"/>
    <property type="match status" value="1"/>
</dbReference>
<proteinExistence type="predicted"/>
<dbReference type="InterPro" id="IPR036778">
    <property type="entry name" value="OHCU_decarboxylase_sf"/>
</dbReference>
<accession>A0A3D9HWH8</accession>
<comment type="pathway">
    <text evidence="2">Purine metabolism; urate degradation; (S)-allantoin from urate: step 3/3.</text>
</comment>
<feature type="domain" description="Oxo-4-hydroxy-4-carboxy-5-ureidoimidazoline decarboxylase" evidence="7">
    <location>
        <begin position="12"/>
        <end position="169"/>
    </location>
</feature>
<evidence type="ECO:0000259" key="7">
    <source>
        <dbReference type="Pfam" id="PF09349"/>
    </source>
</evidence>
<dbReference type="InterPro" id="IPR018020">
    <property type="entry name" value="OHCU_decarboxylase"/>
</dbReference>
<dbReference type="GO" id="GO:0019628">
    <property type="term" value="P:urate catabolic process"/>
    <property type="evidence" value="ECO:0007669"/>
    <property type="project" value="UniProtKB-UniPathway"/>
</dbReference>
<keyword evidence="4" id="KW-0659">Purine metabolism</keyword>
<dbReference type="Gene3D" id="1.10.3330.10">
    <property type="entry name" value="Oxo-4-hydroxy-4-carboxy-5-ureidoimidazoline decarboxylase"/>
    <property type="match status" value="1"/>
</dbReference>
<gene>
    <name evidence="8" type="ORF">DFP90_101662</name>
</gene>
<dbReference type="GO" id="GO:0000255">
    <property type="term" value="P:allantoin metabolic process"/>
    <property type="evidence" value="ECO:0007669"/>
    <property type="project" value="InterPro"/>
</dbReference>
<comment type="catalytic activity">
    <reaction evidence="1">
        <text>5-hydroxy-2-oxo-4-ureido-2,5-dihydro-1H-imidazole-5-carboxylate + H(+) = (S)-allantoin + CO2</text>
        <dbReference type="Rhea" id="RHEA:26301"/>
        <dbReference type="ChEBI" id="CHEBI:15378"/>
        <dbReference type="ChEBI" id="CHEBI:15678"/>
        <dbReference type="ChEBI" id="CHEBI:16526"/>
        <dbReference type="ChEBI" id="CHEBI:58639"/>
        <dbReference type="EC" id="4.1.1.97"/>
    </reaction>
</comment>
<reference evidence="8 9" key="1">
    <citation type="submission" date="2018-07" db="EMBL/GenBank/DDBJ databases">
        <title>Genomic Encyclopedia of Type Strains, Phase III (KMG-III): the genomes of soil and plant-associated and newly described type strains.</title>
        <authorList>
            <person name="Whitman W."/>
        </authorList>
    </citation>
    <scope>NUCLEOTIDE SEQUENCE [LARGE SCALE GENOMIC DNA]</scope>
    <source>
        <strain evidence="8 9">CECT 8488</strain>
    </source>
</reference>
<dbReference type="InterPro" id="IPR017580">
    <property type="entry name" value="OHCU_decarboxylase-1"/>
</dbReference>
<dbReference type="NCBIfam" id="TIGR03164">
    <property type="entry name" value="UHCUDC"/>
    <property type="match status" value="1"/>
</dbReference>
<evidence type="ECO:0000256" key="5">
    <source>
        <dbReference type="ARBA" id="ARBA00022793"/>
    </source>
</evidence>
<evidence type="ECO:0000256" key="3">
    <source>
        <dbReference type="ARBA" id="ARBA00012257"/>
    </source>
</evidence>
<dbReference type="UniPathway" id="UPA00394">
    <property type="reaction ID" value="UER00652"/>
</dbReference>
<comment type="caution">
    <text evidence="8">The sequence shown here is derived from an EMBL/GenBank/DDBJ whole genome shotgun (WGS) entry which is preliminary data.</text>
</comment>
<dbReference type="RefSeq" id="WP_115934967.1">
    <property type="nucleotide sequence ID" value="NZ_QRDW01000001.1"/>
</dbReference>
<sequence>MSGTQFKCEPSNMDRDQFLAQFGGVYEHSPWVADRAYEQGLSDSDNQVENLSDRMAAVLADASPQEQLDLINAHPDLAGKAALAGELTDSSTDEQSRAGLSQCTPEELARFHELNNAYKEKFGFPFIMAVRNANKALILEGFETRIHNDTDTEFATALAEINKIARLRMMEM</sequence>
<evidence type="ECO:0000313" key="8">
    <source>
        <dbReference type="EMBL" id="RED53863.1"/>
    </source>
</evidence>
<evidence type="ECO:0000313" key="9">
    <source>
        <dbReference type="Proteomes" id="UP000256845"/>
    </source>
</evidence>
<dbReference type="EC" id="4.1.1.97" evidence="3"/>
<dbReference type="Proteomes" id="UP000256845">
    <property type="component" value="Unassembled WGS sequence"/>
</dbReference>
<dbReference type="GO" id="GO:0006144">
    <property type="term" value="P:purine nucleobase metabolic process"/>
    <property type="evidence" value="ECO:0007669"/>
    <property type="project" value="UniProtKB-KW"/>
</dbReference>
<dbReference type="Pfam" id="PF09349">
    <property type="entry name" value="OHCU_decarbox"/>
    <property type="match status" value="1"/>
</dbReference>
<evidence type="ECO:0000256" key="1">
    <source>
        <dbReference type="ARBA" id="ARBA00001163"/>
    </source>
</evidence>